<evidence type="ECO:0000313" key="3">
    <source>
        <dbReference type="Proteomes" id="UP000321938"/>
    </source>
</evidence>
<dbReference type="EMBL" id="VOSB01000002">
    <property type="protein sequence ID" value="TXE19909.1"/>
    <property type="molecule type" value="Genomic_DNA"/>
</dbReference>
<feature type="transmembrane region" description="Helical" evidence="1">
    <location>
        <begin position="167"/>
        <end position="189"/>
    </location>
</feature>
<keyword evidence="1" id="KW-1133">Transmembrane helix</keyword>
<name>A0A5C7BDT5_9FLAO</name>
<dbReference type="Proteomes" id="UP000321938">
    <property type="component" value="Unassembled WGS sequence"/>
</dbReference>
<keyword evidence="1" id="KW-0472">Membrane</keyword>
<reference evidence="2 3" key="1">
    <citation type="submission" date="2019-08" db="EMBL/GenBank/DDBJ databases">
        <title>Genome of Psychroserpens burtonensis ACAM 167.</title>
        <authorList>
            <person name="Bowman J.P."/>
        </authorList>
    </citation>
    <scope>NUCLEOTIDE SEQUENCE [LARGE SCALE GENOMIC DNA]</scope>
    <source>
        <strain evidence="2 3">ACAM 167</strain>
    </source>
</reference>
<evidence type="ECO:0008006" key="4">
    <source>
        <dbReference type="Google" id="ProtNLM"/>
    </source>
</evidence>
<accession>A0A5C7BDT5</accession>
<dbReference type="STRING" id="1123037.GCA_000425305_02857"/>
<comment type="caution">
    <text evidence="2">The sequence shown here is derived from an EMBL/GenBank/DDBJ whole genome shotgun (WGS) entry which is preliminary data.</text>
</comment>
<dbReference type="OrthoDB" id="709028at2"/>
<dbReference type="AlphaFoldDB" id="A0A5C7BDT5"/>
<gene>
    <name evidence="2" type="ORF">ES692_01220</name>
</gene>
<proteinExistence type="predicted"/>
<feature type="transmembrane region" description="Helical" evidence="1">
    <location>
        <begin position="129"/>
        <end position="147"/>
    </location>
</feature>
<keyword evidence="1" id="KW-0812">Transmembrane</keyword>
<dbReference type="RefSeq" id="WP_028872580.1">
    <property type="nucleotide sequence ID" value="NZ_VOSB01000002.1"/>
</dbReference>
<evidence type="ECO:0000256" key="1">
    <source>
        <dbReference type="SAM" id="Phobius"/>
    </source>
</evidence>
<evidence type="ECO:0000313" key="2">
    <source>
        <dbReference type="EMBL" id="TXE19909.1"/>
    </source>
</evidence>
<sequence>MDELDLLKKDWQANTTQVNQQLLGKDIYPMLHKKSSSIVKTLFYISIAELLFWLVANIYPLFASEDYREELVAMFGNVTLLIGITIFSILVILVFVYLLFKSYKSISVTDSAKKLMENILKTRKVIKYYVIYNLVMGFLSLSIGLYYTINYNPEVTEQFAQYSSKQMFIVTVVMMLFIAFFLLVFWLFYRLIYGILLKRLNSNYEELKKLEV</sequence>
<organism evidence="2 3">
    <name type="scientific">Psychroserpens burtonensis</name>
    <dbReference type="NCBI Taxonomy" id="49278"/>
    <lineage>
        <taxon>Bacteria</taxon>
        <taxon>Pseudomonadati</taxon>
        <taxon>Bacteroidota</taxon>
        <taxon>Flavobacteriia</taxon>
        <taxon>Flavobacteriales</taxon>
        <taxon>Flavobacteriaceae</taxon>
        <taxon>Psychroserpens</taxon>
    </lineage>
</organism>
<feature type="transmembrane region" description="Helical" evidence="1">
    <location>
        <begin position="42"/>
        <end position="62"/>
    </location>
</feature>
<feature type="transmembrane region" description="Helical" evidence="1">
    <location>
        <begin position="74"/>
        <end position="100"/>
    </location>
</feature>
<keyword evidence="3" id="KW-1185">Reference proteome</keyword>
<protein>
    <recommendedName>
        <fullName evidence="4">Beta-carotene 15,15'-monooxygenase</fullName>
    </recommendedName>
</protein>